<accession>A0ACC2PC05</accession>
<sequence length="119" mass="13483">MRRVRRRDLPRNPTPLSDFDDLPDQYTRTLAGENFLIHDSGAGDGRILVFATRRNLELLARSPLWFFDGTFEASPRIFVQIFTILGICTRAQGNNANVAENSESASPFVYAFSKFSHSE</sequence>
<evidence type="ECO:0000313" key="1">
    <source>
        <dbReference type="EMBL" id="KAJ8680978.1"/>
    </source>
</evidence>
<evidence type="ECO:0000313" key="2">
    <source>
        <dbReference type="Proteomes" id="UP001239111"/>
    </source>
</evidence>
<comment type="caution">
    <text evidence="1">The sequence shown here is derived from an EMBL/GenBank/DDBJ whole genome shotgun (WGS) entry which is preliminary data.</text>
</comment>
<gene>
    <name evidence="1" type="ORF">QAD02_016765</name>
</gene>
<dbReference type="EMBL" id="CM056742">
    <property type="protein sequence ID" value="KAJ8680978.1"/>
    <property type="molecule type" value="Genomic_DNA"/>
</dbReference>
<reference evidence="1" key="1">
    <citation type="submission" date="2023-04" db="EMBL/GenBank/DDBJ databases">
        <title>A chromosome-level genome assembly of the parasitoid wasp Eretmocerus hayati.</title>
        <authorList>
            <person name="Zhong Y."/>
            <person name="Liu S."/>
            <person name="Liu Y."/>
        </authorList>
    </citation>
    <scope>NUCLEOTIDE SEQUENCE</scope>
    <source>
        <strain evidence="1">ZJU_SS_LIU_2023</strain>
    </source>
</reference>
<protein>
    <submittedName>
        <fullName evidence="1">Uncharacterized protein</fullName>
    </submittedName>
</protein>
<dbReference type="Proteomes" id="UP001239111">
    <property type="component" value="Chromosome 2"/>
</dbReference>
<keyword evidence="2" id="KW-1185">Reference proteome</keyword>
<name>A0ACC2PC05_9HYME</name>
<organism evidence="1 2">
    <name type="scientific">Eretmocerus hayati</name>
    <dbReference type="NCBI Taxonomy" id="131215"/>
    <lineage>
        <taxon>Eukaryota</taxon>
        <taxon>Metazoa</taxon>
        <taxon>Ecdysozoa</taxon>
        <taxon>Arthropoda</taxon>
        <taxon>Hexapoda</taxon>
        <taxon>Insecta</taxon>
        <taxon>Pterygota</taxon>
        <taxon>Neoptera</taxon>
        <taxon>Endopterygota</taxon>
        <taxon>Hymenoptera</taxon>
        <taxon>Apocrita</taxon>
        <taxon>Proctotrupomorpha</taxon>
        <taxon>Chalcidoidea</taxon>
        <taxon>Aphelinidae</taxon>
        <taxon>Aphelininae</taxon>
        <taxon>Eretmocerus</taxon>
    </lineage>
</organism>
<proteinExistence type="predicted"/>